<keyword evidence="7 9" id="KW-1133">Transmembrane helix</keyword>
<organism evidence="10 11">
    <name type="scientific">Comamonas kerstersii</name>
    <dbReference type="NCBI Taxonomy" id="225992"/>
    <lineage>
        <taxon>Bacteria</taxon>
        <taxon>Pseudomonadati</taxon>
        <taxon>Pseudomonadota</taxon>
        <taxon>Betaproteobacteria</taxon>
        <taxon>Burkholderiales</taxon>
        <taxon>Comamonadaceae</taxon>
        <taxon>Comamonas</taxon>
    </lineage>
</organism>
<evidence type="ECO:0000256" key="1">
    <source>
        <dbReference type="ARBA" id="ARBA00004429"/>
    </source>
</evidence>
<dbReference type="NCBIfam" id="TIGR04407">
    <property type="entry name" value="LptF_YjgP"/>
    <property type="match status" value="1"/>
</dbReference>
<keyword evidence="8 9" id="KW-0472">Membrane</keyword>
<evidence type="ECO:0000313" key="11">
    <source>
        <dbReference type="Proteomes" id="UP000053300"/>
    </source>
</evidence>
<dbReference type="InterPro" id="IPR005495">
    <property type="entry name" value="LptG/LptF_permease"/>
</dbReference>
<evidence type="ECO:0000313" key="10">
    <source>
        <dbReference type="EMBL" id="KUF38807.1"/>
    </source>
</evidence>
<feature type="transmembrane region" description="Helical" evidence="9">
    <location>
        <begin position="52"/>
        <end position="77"/>
    </location>
</feature>
<reference evidence="10 11" key="1">
    <citation type="submission" date="2015-12" db="EMBL/GenBank/DDBJ databases">
        <title>Complete genome sequence of a multi-drug resistant strain Acidovorax sp. 12322-1.</title>
        <authorList>
            <person name="Ming D."/>
            <person name="Wang M."/>
            <person name="Hu S."/>
            <person name="Zhou Y."/>
            <person name="Jiang T."/>
        </authorList>
    </citation>
    <scope>NUCLEOTIDE SEQUENCE [LARGE SCALE GENOMIC DNA]</scope>
    <source>
        <strain evidence="10 11">12322-1</strain>
    </source>
</reference>
<dbReference type="GO" id="GO:0015920">
    <property type="term" value="P:lipopolysaccharide transport"/>
    <property type="evidence" value="ECO:0007669"/>
    <property type="project" value="TreeGrafter"/>
</dbReference>
<feature type="transmembrane region" description="Helical" evidence="9">
    <location>
        <begin position="326"/>
        <end position="347"/>
    </location>
</feature>
<feature type="transmembrane region" description="Helical" evidence="9">
    <location>
        <begin position="12"/>
        <end position="32"/>
    </location>
</feature>
<evidence type="ECO:0000256" key="2">
    <source>
        <dbReference type="ARBA" id="ARBA00014213"/>
    </source>
</evidence>
<dbReference type="Proteomes" id="UP000053300">
    <property type="component" value="Unassembled WGS sequence"/>
</dbReference>
<dbReference type="Pfam" id="PF03739">
    <property type="entry name" value="LptF_LptG"/>
    <property type="match status" value="1"/>
</dbReference>
<dbReference type="RefSeq" id="WP_058880424.1">
    <property type="nucleotide sequence ID" value="NZ_CAUCIF010000021.1"/>
</dbReference>
<evidence type="ECO:0000256" key="9">
    <source>
        <dbReference type="SAM" id="Phobius"/>
    </source>
</evidence>
<sequence length="365" mass="40287">MLFDSSIRKELGRSFGATLVVLITVVMTMMLIRTLGQATKGTISPSDVMLVMGFTVLGQMSTILTLSLFVAVVGTLARMYRDSEMAIWFSSGQGLASMLRPILRFAWPIIAVIAALSLLVWPWSNQQIQQLRAQFEQRSDIDRIAPGEFQESSDGSRVIFIDKDRVSDEAANNIFLVERRQGREFVTSSKTAHVEQADDGSRNAVLTAGQRLETDPATGQTKLTRFDVYKLRLEEGGAVRPYVTARSLSTLELIRNPSAVNLAEAGWRAGLPLAAFNLLILALVITIVNPRAGQSSSLLVALLTFVVYYNLMSIGQSWVASGRMSLLTYMLGIHGGLLAIAVFGLTLRHKRWRFKDLFQRRGVAA</sequence>
<keyword evidence="4" id="KW-1003">Cell membrane</keyword>
<protein>
    <recommendedName>
        <fullName evidence="2">Lipopolysaccharide export system permease protein LptF</fullName>
    </recommendedName>
</protein>
<keyword evidence="3" id="KW-0813">Transport</keyword>
<evidence type="ECO:0000256" key="4">
    <source>
        <dbReference type="ARBA" id="ARBA00022475"/>
    </source>
</evidence>
<dbReference type="AlphaFoldDB" id="A0A0W7YUH0"/>
<keyword evidence="5" id="KW-0997">Cell inner membrane</keyword>
<comment type="caution">
    <text evidence="10">The sequence shown here is derived from an EMBL/GenBank/DDBJ whole genome shotgun (WGS) entry which is preliminary data.</text>
</comment>
<dbReference type="STRING" id="225992.B5M06_13995"/>
<feature type="transmembrane region" description="Helical" evidence="9">
    <location>
        <begin position="105"/>
        <end position="124"/>
    </location>
</feature>
<dbReference type="GO" id="GO:0043190">
    <property type="term" value="C:ATP-binding cassette (ABC) transporter complex"/>
    <property type="evidence" value="ECO:0007669"/>
    <property type="project" value="InterPro"/>
</dbReference>
<dbReference type="GO" id="GO:0055085">
    <property type="term" value="P:transmembrane transport"/>
    <property type="evidence" value="ECO:0007669"/>
    <property type="project" value="InterPro"/>
</dbReference>
<feature type="transmembrane region" description="Helical" evidence="9">
    <location>
        <begin position="298"/>
        <end position="320"/>
    </location>
</feature>
<dbReference type="PANTHER" id="PTHR33529">
    <property type="entry name" value="SLR0882 PROTEIN-RELATED"/>
    <property type="match status" value="1"/>
</dbReference>
<evidence type="ECO:0000256" key="6">
    <source>
        <dbReference type="ARBA" id="ARBA00022692"/>
    </source>
</evidence>
<name>A0A0W7YUH0_9BURK</name>
<dbReference type="PANTHER" id="PTHR33529:SF7">
    <property type="entry name" value="LIPOPOLYSACCHARIDE EXPORT SYSTEM PERMEASE PROTEIN LPTF"/>
    <property type="match status" value="1"/>
</dbReference>
<evidence type="ECO:0000256" key="5">
    <source>
        <dbReference type="ARBA" id="ARBA00022519"/>
    </source>
</evidence>
<comment type="subcellular location">
    <subcellularLocation>
        <location evidence="1">Cell inner membrane</location>
        <topology evidence="1">Multi-pass membrane protein</topology>
    </subcellularLocation>
</comment>
<dbReference type="EMBL" id="LPXH01000038">
    <property type="protein sequence ID" value="KUF38807.1"/>
    <property type="molecule type" value="Genomic_DNA"/>
</dbReference>
<keyword evidence="11" id="KW-1185">Reference proteome</keyword>
<keyword evidence="6 9" id="KW-0812">Transmembrane</keyword>
<gene>
    <name evidence="10" type="ORF">AS359_07915</name>
</gene>
<evidence type="ECO:0000256" key="7">
    <source>
        <dbReference type="ARBA" id="ARBA00022989"/>
    </source>
</evidence>
<dbReference type="InterPro" id="IPR030922">
    <property type="entry name" value="LptF"/>
</dbReference>
<evidence type="ECO:0000256" key="3">
    <source>
        <dbReference type="ARBA" id="ARBA00022448"/>
    </source>
</evidence>
<proteinExistence type="predicted"/>
<accession>A0A0W7YUH0</accession>
<feature type="transmembrane region" description="Helical" evidence="9">
    <location>
        <begin position="265"/>
        <end position="286"/>
    </location>
</feature>
<evidence type="ECO:0000256" key="8">
    <source>
        <dbReference type="ARBA" id="ARBA00023136"/>
    </source>
</evidence>